<dbReference type="OMA" id="NFLMIKC"/>
<feature type="domain" description="Methyltransferase type 11" evidence="1">
    <location>
        <begin position="39"/>
        <end position="138"/>
    </location>
</feature>
<evidence type="ECO:0000313" key="2">
    <source>
        <dbReference type="EMBL" id="KIA77294.1"/>
    </source>
</evidence>
<dbReference type="AlphaFoldDB" id="A0A0C1ELI7"/>
<name>A0A0C1ELI7_9BACT</name>
<dbReference type="SUPFAM" id="SSF53335">
    <property type="entry name" value="S-adenosyl-L-methionine-dependent methyltransferases"/>
    <property type="match status" value="1"/>
</dbReference>
<gene>
    <name evidence="2" type="ORF">DB43_GN00020</name>
</gene>
<accession>A0A0C1ELI7</accession>
<evidence type="ECO:0000313" key="3">
    <source>
        <dbReference type="Proteomes" id="UP000031307"/>
    </source>
</evidence>
<reference evidence="2 3" key="1">
    <citation type="journal article" date="2014" name="Mol. Biol. Evol.">
        <title>Massive expansion of Ubiquitination-related gene families within the Chlamydiae.</title>
        <authorList>
            <person name="Domman D."/>
            <person name="Collingro A."/>
            <person name="Lagkouvardos I."/>
            <person name="Gehre L."/>
            <person name="Weinmaier T."/>
            <person name="Rattei T."/>
            <person name="Subtil A."/>
            <person name="Horn M."/>
        </authorList>
    </citation>
    <scope>NUCLEOTIDE SEQUENCE [LARGE SCALE GENOMIC DNA]</scope>
    <source>
        <strain evidence="2 3">OEW1</strain>
    </source>
</reference>
<organism evidence="2 3">
    <name type="scientific">Parachlamydia acanthamoebae</name>
    <dbReference type="NCBI Taxonomy" id="83552"/>
    <lineage>
        <taxon>Bacteria</taxon>
        <taxon>Pseudomonadati</taxon>
        <taxon>Chlamydiota</taxon>
        <taxon>Chlamydiia</taxon>
        <taxon>Parachlamydiales</taxon>
        <taxon>Parachlamydiaceae</taxon>
        <taxon>Parachlamydia</taxon>
    </lineage>
</organism>
<dbReference type="InterPro" id="IPR013216">
    <property type="entry name" value="Methyltransf_11"/>
</dbReference>
<dbReference type="Proteomes" id="UP000031307">
    <property type="component" value="Unassembled WGS sequence"/>
</dbReference>
<keyword evidence="2" id="KW-0489">Methyltransferase</keyword>
<dbReference type="Pfam" id="PF08241">
    <property type="entry name" value="Methyltransf_11"/>
    <property type="match status" value="1"/>
</dbReference>
<dbReference type="GO" id="GO:0032259">
    <property type="term" value="P:methylation"/>
    <property type="evidence" value="ECO:0007669"/>
    <property type="project" value="UniProtKB-KW"/>
</dbReference>
<keyword evidence="2" id="KW-0808">Transferase</keyword>
<evidence type="ECO:0000259" key="1">
    <source>
        <dbReference type="Pfam" id="PF08241"/>
    </source>
</evidence>
<dbReference type="InterPro" id="IPR050508">
    <property type="entry name" value="Methyltransf_Superfamily"/>
</dbReference>
<dbReference type="EC" id="2.1.1.-" evidence="2"/>
<dbReference type="PANTHER" id="PTHR42912">
    <property type="entry name" value="METHYLTRANSFERASE"/>
    <property type="match status" value="1"/>
</dbReference>
<proteinExistence type="predicted"/>
<comment type="caution">
    <text evidence="2">The sequence shown here is derived from an EMBL/GenBank/DDBJ whole genome shotgun (WGS) entry which is preliminary data.</text>
</comment>
<dbReference type="EMBL" id="JSAM01000083">
    <property type="protein sequence ID" value="KIA77294.1"/>
    <property type="molecule type" value="Genomic_DNA"/>
</dbReference>
<protein>
    <submittedName>
        <fullName evidence="2">Putative methyltransferase sLL0829</fullName>
        <ecNumber evidence="2">2.1.1.-</ecNumber>
    </submittedName>
</protein>
<dbReference type="GO" id="GO:0008757">
    <property type="term" value="F:S-adenosylmethionine-dependent methyltransferase activity"/>
    <property type="evidence" value="ECO:0007669"/>
    <property type="project" value="InterPro"/>
</dbReference>
<dbReference type="Gene3D" id="3.40.50.150">
    <property type="entry name" value="Vaccinia Virus protein VP39"/>
    <property type="match status" value="1"/>
</dbReference>
<dbReference type="RefSeq" id="WP_013925317.1">
    <property type="nucleotide sequence ID" value="NZ_BAWW01000008.1"/>
</dbReference>
<sequence length="214" mass="24655">MNNVWKELHSNYQEQDWIEKPSLFAETAIQYFPKEGRLLELGAGHGQDSFYFANEGYEVTSTDIEITSLSINLANLFAEIRKKIKIMQLDLKEKLPFQSSSYDVVYAHLSLHYFDLKTTLAILSEIERILKPGGVFAFLTNSVNDPEYKTGKLLEEDFFQMDKVTKRYLSIESARQLTRNFQIGLLDNLGQTYKDQAKGVNHLIRFVGNKLEAL</sequence>
<dbReference type="PANTHER" id="PTHR42912:SF93">
    <property type="entry name" value="N6-ADENOSINE-METHYLTRANSFERASE TMT1A"/>
    <property type="match status" value="1"/>
</dbReference>
<dbReference type="InterPro" id="IPR029063">
    <property type="entry name" value="SAM-dependent_MTases_sf"/>
</dbReference>
<dbReference type="CDD" id="cd02440">
    <property type="entry name" value="AdoMet_MTases"/>
    <property type="match status" value="1"/>
</dbReference>
<dbReference type="PATRIC" id="fig|83552.4.peg.1537"/>